<gene>
    <name evidence="1" type="ORF">IQ249_04205</name>
</gene>
<reference evidence="1" key="1">
    <citation type="submission" date="2020-10" db="EMBL/GenBank/DDBJ databases">
        <authorList>
            <person name="Castelo-Branco R."/>
            <person name="Eusebio N."/>
            <person name="Adriana R."/>
            <person name="Vieira A."/>
            <person name="Brugerolle De Fraissinette N."/>
            <person name="Rezende De Castro R."/>
            <person name="Schneider M.P."/>
            <person name="Vasconcelos V."/>
            <person name="Leao P.N."/>
        </authorList>
    </citation>
    <scope>NUCLEOTIDE SEQUENCE</scope>
    <source>
        <strain evidence="1">LEGE 07157</strain>
    </source>
</reference>
<dbReference type="InterPro" id="IPR021256">
    <property type="entry name" value="DUF2808"/>
</dbReference>
<dbReference type="Proteomes" id="UP000654482">
    <property type="component" value="Unassembled WGS sequence"/>
</dbReference>
<name>A0A8J7B3J3_9CYAN</name>
<accession>A0A8J7B3J3</accession>
<comment type="caution">
    <text evidence="1">The sequence shown here is derived from an EMBL/GenBank/DDBJ whole genome shotgun (WGS) entry which is preliminary data.</text>
</comment>
<dbReference type="EMBL" id="JADEWZ010000004">
    <property type="protein sequence ID" value="MBE9115097.1"/>
    <property type="molecule type" value="Genomic_DNA"/>
</dbReference>
<proteinExistence type="predicted"/>
<organism evidence="1 2">
    <name type="scientific">Lusitaniella coriacea LEGE 07157</name>
    <dbReference type="NCBI Taxonomy" id="945747"/>
    <lineage>
        <taxon>Bacteria</taxon>
        <taxon>Bacillati</taxon>
        <taxon>Cyanobacteriota</taxon>
        <taxon>Cyanophyceae</taxon>
        <taxon>Spirulinales</taxon>
        <taxon>Lusitaniellaceae</taxon>
        <taxon>Lusitaniella</taxon>
    </lineage>
</organism>
<keyword evidence="2" id="KW-1185">Reference proteome</keyword>
<evidence type="ECO:0000313" key="2">
    <source>
        <dbReference type="Proteomes" id="UP000654482"/>
    </source>
</evidence>
<dbReference type="RefSeq" id="WP_194028181.1">
    <property type="nucleotide sequence ID" value="NZ_JADEWZ010000004.1"/>
</dbReference>
<dbReference type="AlphaFoldDB" id="A0A8J7B3J3"/>
<sequence length="177" mass="19913">MRFKQRSKSGLLSGLAIAGCLLAGAPVLTWAQSNPGLTIFSGVERPNELSYYLDFGGRRNHRDRYRLRVPADKMELGVGTFAISYPDYYDGDFDVDKMEVRVDGESLPLQEIVWNKPDNVVLLYLEEPVEAGRSVEIVFSNVRNPRFGGTFYFEARASTPGDVPLPRYLGTWIISIE</sequence>
<dbReference type="PROSITE" id="PS51257">
    <property type="entry name" value="PROKAR_LIPOPROTEIN"/>
    <property type="match status" value="1"/>
</dbReference>
<dbReference type="Pfam" id="PF10989">
    <property type="entry name" value="DUF2808"/>
    <property type="match status" value="1"/>
</dbReference>
<protein>
    <submittedName>
        <fullName evidence="1">DUF2808 domain-containing protein</fullName>
    </submittedName>
</protein>
<evidence type="ECO:0000313" key="1">
    <source>
        <dbReference type="EMBL" id="MBE9115097.1"/>
    </source>
</evidence>